<keyword evidence="10" id="KW-1185">Reference proteome</keyword>
<comment type="subcellular location">
    <subcellularLocation>
        <location evidence="1 7">Cell membrane</location>
        <topology evidence="1 7">Multi-pass membrane protein</topology>
    </subcellularLocation>
</comment>
<comment type="similarity">
    <text evidence="7">Belongs to the binding-protein-dependent transport system permease family.</text>
</comment>
<feature type="transmembrane region" description="Helical" evidence="7">
    <location>
        <begin position="169"/>
        <end position="195"/>
    </location>
</feature>
<dbReference type="EMBL" id="JBHLWN010000060">
    <property type="protein sequence ID" value="MFC0213693.1"/>
    <property type="molecule type" value="Genomic_DNA"/>
</dbReference>
<feature type="transmembrane region" description="Helical" evidence="7">
    <location>
        <begin position="276"/>
        <end position="296"/>
    </location>
</feature>
<evidence type="ECO:0000256" key="7">
    <source>
        <dbReference type="RuleBase" id="RU363032"/>
    </source>
</evidence>
<feature type="domain" description="ABC transmembrane type-1" evidence="8">
    <location>
        <begin position="85"/>
        <end position="297"/>
    </location>
</feature>
<dbReference type="Pfam" id="PF00528">
    <property type="entry name" value="BPD_transp_1"/>
    <property type="match status" value="1"/>
</dbReference>
<feature type="transmembrane region" description="Helical" evidence="7">
    <location>
        <begin position="90"/>
        <end position="111"/>
    </location>
</feature>
<accession>A0ABV6DM67</accession>
<evidence type="ECO:0000256" key="2">
    <source>
        <dbReference type="ARBA" id="ARBA00022448"/>
    </source>
</evidence>
<dbReference type="Proteomes" id="UP001589776">
    <property type="component" value="Unassembled WGS sequence"/>
</dbReference>
<dbReference type="Gene3D" id="1.10.3720.10">
    <property type="entry name" value="MetI-like"/>
    <property type="match status" value="1"/>
</dbReference>
<dbReference type="PANTHER" id="PTHR30193">
    <property type="entry name" value="ABC TRANSPORTER PERMEASE PROTEIN"/>
    <property type="match status" value="1"/>
</dbReference>
<evidence type="ECO:0000313" key="9">
    <source>
        <dbReference type="EMBL" id="MFC0213693.1"/>
    </source>
</evidence>
<dbReference type="RefSeq" id="WP_377471015.1">
    <property type="nucleotide sequence ID" value="NZ_JBHLWN010000060.1"/>
</dbReference>
<keyword evidence="3" id="KW-1003">Cell membrane</keyword>
<keyword evidence="4 7" id="KW-0812">Transmembrane</keyword>
<keyword evidence="5 7" id="KW-1133">Transmembrane helix</keyword>
<evidence type="ECO:0000256" key="3">
    <source>
        <dbReference type="ARBA" id="ARBA00022475"/>
    </source>
</evidence>
<evidence type="ECO:0000313" key="10">
    <source>
        <dbReference type="Proteomes" id="UP001589776"/>
    </source>
</evidence>
<gene>
    <name evidence="9" type="ORF">ACFFK0_14710</name>
</gene>
<comment type="caution">
    <text evidence="9">The sequence shown here is derived from an EMBL/GenBank/DDBJ whole genome shotgun (WGS) entry which is preliminary data.</text>
</comment>
<dbReference type="InterPro" id="IPR051393">
    <property type="entry name" value="ABC_transporter_permease"/>
</dbReference>
<reference evidence="9 10" key="1">
    <citation type="submission" date="2024-09" db="EMBL/GenBank/DDBJ databases">
        <authorList>
            <person name="Sun Q."/>
            <person name="Mori K."/>
        </authorList>
    </citation>
    <scope>NUCLEOTIDE SEQUENCE [LARGE SCALE GENOMIC DNA]</scope>
    <source>
        <strain evidence="9 10">CCM 7759</strain>
    </source>
</reference>
<feature type="transmembrane region" description="Helical" evidence="7">
    <location>
        <begin position="123"/>
        <end position="143"/>
    </location>
</feature>
<feature type="transmembrane region" description="Helical" evidence="7">
    <location>
        <begin position="29"/>
        <end position="55"/>
    </location>
</feature>
<evidence type="ECO:0000256" key="4">
    <source>
        <dbReference type="ARBA" id="ARBA00022692"/>
    </source>
</evidence>
<dbReference type="InterPro" id="IPR035906">
    <property type="entry name" value="MetI-like_sf"/>
</dbReference>
<evidence type="ECO:0000256" key="5">
    <source>
        <dbReference type="ARBA" id="ARBA00022989"/>
    </source>
</evidence>
<keyword evidence="2 7" id="KW-0813">Transport</keyword>
<dbReference type="PROSITE" id="PS50928">
    <property type="entry name" value="ABC_TM1"/>
    <property type="match status" value="1"/>
</dbReference>
<protein>
    <submittedName>
        <fullName evidence="9">Carbohydrate ABC transporter permease</fullName>
    </submittedName>
</protein>
<organism evidence="9 10">
    <name type="scientific">Paenibacillus chartarius</name>
    <dbReference type="NCBI Taxonomy" id="747481"/>
    <lineage>
        <taxon>Bacteria</taxon>
        <taxon>Bacillati</taxon>
        <taxon>Bacillota</taxon>
        <taxon>Bacilli</taxon>
        <taxon>Bacillales</taxon>
        <taxon>Paenibacillaceae</taxon>
        <taxon>Paenibacillus</taxon>
    </lineage>
</organism>
<dbReference type="InterPro" id="IPR000515">
    <property type="entry name" value="MetI-like"/>
</dbReference>
<evidence type="ECO:0000256" key="1">
    <source>
        <dbReference type="ARBA" id="ARBA00004651"/>
    </source>
</evidence>
<sequence>MAQHAVGRGGAAALSSGKKEKLRRAIAPYLFVLPNLVIFATFIVVPAILGFVYSFHEYDGLNPMEFIGFDNYTEIFADGDFWAALGRTGIYAAIAVPSLFALSLGIAILLIQDVRLKGLFRSVIYWPTMISFIIVGLTWKWIFGDAFGVLNYMLTLIGLKPIGWLTDPVFANFSVIVATLWSRVGFFMVIFIAGLQSIPVDMYEASHLDGASRWRTFRSITLPLLKPTSVLVLMISIIDAFKAYPLMVALTGGGPGNDTTFVVQYIYEIGFEKQELGLASAMSVLLFVIIGIFSAIQFRLTRGGAV</sequence>
<proteinExistence type="inferred from homology"/>
<dbReference type="PANTHER" id="PTHR30193:SF37">
    <property type="entry name" value="INNER MEMBRANE ABC TRANSPORTER PERMEASE PROTEIN YCJO"/>
    <property type="match status" value="1"/>
</dbReference>
<evidence type="ECO:0000259" key="8">
    <source>
        <dbReference type="PROSITE" id="PS50928"/>
    </source>
</evidence>
<feature type="transmembrane region" description="Helical" evidence="7">
    <location>
        <begin position="216"/>
        <end position="238"/>
    </location>
</feature>
<dbReference type="SUPFAM" id="SSF161098">
    <property type="entry name" value="MetI-like"/>
    <property type="match status" value="1"/>
</dbReference>
<evidence type="ECO:0000256" key="6">
    <source>
        <dbReference type="ARBA" id="ARBA00023136"/>
    </source>
</evidence>
<name>A0ABV6DM67_9BACL</name>
<keyword evidence="6 7" id="KW-0472">Membrane</keyword>
<dbReference type="CDD" id="cd06261">
    <property type="entry name" value="TM_PBP2"/>
    <property type="match status" value="1"/>
</dbReference>